<dbReference type="STRING" id="655355.SAMN05216283_10762"/>
<protein>
    <recommendedName>
        <fullName evidence="2">BT-3987-like N-terminal domain-containing protein</fullName>
    </recommendedName>
</protein>
<dbReference type="Gene3D" id="2.60.40.1740">
    <property type="entry name" value="hypothetical protein (bacova_03559)"/>
    <property type="match status" value="1"/>
</dbReference>
<dbReference type="RefSeq" id="WP_093920398.1">
    <property type="nucleotide sequence ID" value="NZ_FONW01000007.1"/>
</dbReference>
<sequence>MKKIYSFSLIIALIGALFAGCDDAEYGIIDNSIYLNDATGSAKAVTLTMEDEVIINVNVRLAKKVNQDVEVAIKLNSELLTSYNEANNTEYFPVPDFNLPENASVIIPAGEINAVYTFSVKDFETNGKQYALGVELGNVLAGEISKSSSQSKFIYLLSKPLNVSIPVLSGIGGKKINASPEADWGITTNQWSLEFWSKMSAYSKNNQAVFNTGSKDHEIYIRFGDANRPYNYLQIKTLGGQIETASDLVPNEWYHWAFVYDGVSLTIYRNGKQNVKFDPPAPQGGSVRFDYLQMISSGGWFVDQCGMSQVRLWKTAISQSQIENNMYYAINPENKDLIGYWPMDEGEGNTFSDISGNGHEAVADEGILLRWEHGIRFDQQQ</sequence>
<evidence type="ECO:0000313" key="4">
    <source>
        <dbReference type="Proteomes" id="UP000198964"/>
    </source>
</evidence>
<dbReference type="GO" id="GO:0005975">
    <property type="term" value="P:carbohydrate metabolic process"/>
    <property type="evidence" value="ECO:0007669"/>
    <property type="project" value="UniProtKB-ARBA"/>
</dbReference>
<keyword evidence="4" id="KW-1185">Reference proteome</keyword>
<evidence type="ECO:0000259" key="2">
    <source>
        <dbReference type="Pfam" id="PF08522"/>
    </source>
</evidence>
<feature type="domain" description="BT-3987-like N-terminal" evidence="2">
    <location>
        <begin position="30"/>
        <end position="136"/>
    </location>
</feature>
<reference evidence="3 4" key="1">
    <citation type="submission" date="2016-10" db="EMBL/GenBank/DDBJ databases">
        <authorList>
            <person name="de Groot N.N."/>
        </authorList>
    </citation>
    <scope>NUCLEOTIDE SEQUENCE [LARGE SCALE GENOMIC DNA]</scope>
    <source>
        <strain evidence="3 4">CGMCC 1.9156</strain>
    </source>
</reference>
<feature type="signal peptide" evidence="1">
    <location>
        <begin position="1"/>
        <end position="19"/>
    </location>
</feature>
<dbReference type="SUPFAM" id="SSF49899">
    <property type="entry name" value="Concanavalin A-like lectins/glucanases"/>
    <property type="match status" value="1"/>
</dbReference>
<organism evidence="3 4">
    <name type="scientific">Sunxiuqinia elliptica</name>
    <dbReference type="NCBI Taxonomy" id="655355"/>
    <lineage>
        <taxon>Bacteria</taxon>
        <taxon>Pseudomonadati</taxon>
        <taxon>Bacteroidota</taxon>
        <taxon>Bacteroidia</taxon>
        <taxon>Marinilabiliales</taxon>
        <taxon>Prolixibacteraceae</taxon>
        <taxon>Sunxiuqinia</taxon>
    </lineage>
</organism>
<dbReference type="Pfam" id="PF13385">
    <property type="entry name" value="Laminin_G_3"/>
    <property type="match status" value="1"/>
</dbReference>
<gene>
    <name evidence="3" type="ORF">SAMN05216283_10762</name>
</gene>
<dbReference type="PROSITE" id="PS51257">
    <property type="entry name" value="PROKAR_LIPOPROTEIN"/>
    <property type="match status" value="1"/>
</dbReference>
<evidence type="ECO:0000256" key="1">
    <source>
        <dbReference type="SAM" id="SignalP"/>
    </source>
</evidence>
<keyword evidence="1" id="KW-0732">Signal</keyword>
<dbReference type="GO" id="GO:0004553">
    <property type="term" value="F:hydrolase activity, hydrolyzing O-glycosyl compounds"/>
    <property type="evidence" value="ECO:0007669"/>
    <property type="project" value="UniProtKB-ARBA"/>
</dbReference>
<name>A0A1I2J055_9BACT</name>
<dbReference type="InterPro" id="IPR013320">
    <property type="entry name" value="ConA-like_dom_sf"/>
</dbReference>
<dbReference type="EMBL" id="FONW01000007">
    <property type="protein sequence ID" value="SFF47233.1"/>
    <property type="molecule type" value="Genomic_DNA"/>
</dbReference>
<evidence type="ECO:0000313" key="3">
    <source>
        <dbReference type="EMBL" id="SFF47233.1"/>
    </source>
</evidence>
<dbReference type="AlphaFoldDB" id="A0A1I2J055"/>
<feature type="chain" id="PRO_5011606550" description="BT-3987-like N-terminal domain-containing protein" evidence="1">
    <location>
        <begin position="20"/>
        <end position="381"/>
    </location>
</feature>
<accession>A0A1I2J055</accession>
<dbReference type="InterPro" id="IPR013728">
    <property type="entry name" value="BT_3987-like_N"/>
</dbReference>
<dbReference type="Gene3D" id="2.60.120.200">
    <property type="match status" value="1"/>
</dbReference>
<proteinExistence type="predicted"/>
<dbReference type="Pfam" id="PF08522">
    <property type="entry name" value="BT_3987-like_N"/>
    <property type="match status" value="1"/>
</dbReference>
<dbReference type="Proteomes" id="UP000198964">
    <property type="component" value="Unassembled WGS sequence"/>
</dbReference>